<dbReference type="InterPro" id="IPR007727">
    <property type="entry name" value="Spo12"/>
</dbReference>
<protein>
    <submittedName>
        <fullName evidence="2">Uncharacterized protein</fullName>
    </submittedName>
</protein>
<feature type="compositionally biased region" description="Low complexity" evidence="1">
    <location>
        <begin position="12"/>
        <end position="27"/>
    </location>
</feature>
<evidence type="ECO:0000313" key="2">
    <source>
        <dbReference type="EMBL" id="GMM55071.1"/>
    </source>
</evidence>
<evidence type="ECO:0000313" key="3">
    <source>
        <dbReference type="Proteomes" id="UP001377567"/>
    </source>
</evidence>
<evidence type="ECO:0000256" key="1">
    <source>
        <dbReference type="SAM" id="MobiDB-lite"/>
    </source>
</evidence>
<comment type="caution">
    <text evidence="2">The sequence shown here is derived from an EMBL/GenBank/DDBJ whole genome shotgun (WGS) entry which is preliminary data.</text>
</comment>
<reference evidence="2 3" key="1">
    <citation type="journal article" date="2023" name="Elife">
        <title>Identification of key yeast species and microbe-microbe interactions impacting larval growth of Drosophila in the wild.</title>
        <authorList>
            <person name="Mure A."/>
            <person name="Sugiura Y."/>
            <person name="Maeda R."/>
            <person name="Honda K."/>
            <person name="Sakurai N."/>
            <person name="Takahashi Y."/>
            <person name="Watada M."/>
            <person name="Katoh T."/>
            <person name="Gotoh A."/>
            <person name="Gotoh Y."/>
            <person name="Taniguchi I."/>
            <person name="Nakamura K."/>
            <person name="Hayashi T."/>
            <person name="Katayama T."/>
            <person name="Uemura T."/>
            <person name="Hattori Y."/>
        </authorList>
    </citation>
    <scope>NUCLEOTIDE SEQUENCE [LARGE SCALE GENOMIC DNA]</scope>
    <source>
        <strain evidence="2 3">KH-74</strain>
    </source>
</reference>
<dbReference type="Pfam" id="PF05032">
    <property type="entry name" value="Spo12"/>
    <property type="match status" value="1"/>
</dbReference>
<feature type="region of interest" description="Disordered" evidence="1">
    <location>
        <begin position="1"/>
        <end position="44"/>
    </location>
</feature>
<feature type="compositionally biased region" description="Polar residues" evidence="1">
    <location>
        <begin position="1"/>
        <end position="11"/>
    </location>
</feature>
<keyword evidence="3" id="KW-1185">Reference proteome</keyword>
<dbReference type="Proteomes" id="UP001377567">
    <property type="component" value="Unassembled WGS sequence"/>
</dbReference>
<accession>A0AAV5RV58</accession>
<dbReference type="AlphaFoldDB" id="A0AAV5RV58"/>
<gene>
    <name evidence="2" type="ORF">DAKH74_016870</name>
</gene>
<organism evidence="2 3">
    <name type="scientific">Maudiozyma humilis</name>
    <name type="common">Sour dough yeast</name>
    <name type="synonym">Kazachstania humilis</name>
    <dbReference type="NCBI Taxonomy" id="51915"/>
    <lineage>
        <taxon>Eukaryota</taxon>
        <taxon>Fungi</taxon>
        <taxon>Dikarya</taxon>
        <taxon>Ascomycota</taxon>
        <taxon>Saccharomycotina</taxon>
        <taxon>Saccharomycetes</taxon>
        <taxon>Saccharomycetales</taxon>
        <taxon>Saccharomycetaceae</taxon>
        <taxon>Maudiozyma</taxon>
    </lineage>
</organism>
<proteinExistence type="predicted"/>
<name>A0AAV5RV58_MAUHU</name>
<dbReference type="EMBL" id="BTGD01000003">
    <property type="protein sequence ID" value="GMM55071.1"/>
    <property type="molecule type" value="Genomic_DNA"/>
</dbReference>
<sequence>MTNTASHNNLFSSTARRSSTSSVPGSSAQLTSHPMRRHAGQANTMTLHRTLFQKKTQRRHSQPTIPSNYACAKYSSPTDHMLSPCSKKLNTFKSNIFKMRASKPTKLSFNFNSSASVQAGHAA</sequence>